<proteinExistence type="predicted"/>
<reference evidence="1 2" key="1">
    <citation type="submission" date="2017-11" db="EMBL/GenBank/DDBJ databases">
        <title>De-novo sequencing of pomegranate (Punica granatum L.) genome.</title>
        <authorList>
            <person name="Akparov Z."/>
            <person name="Amiraslanov A."/>
            <person name="Hajiyeva S."/>
            <person name="Abbasov M."/>
            <person name="Kaur K."/>
            <person name="Hamwieh A."/>
            <person name="Solovyev V."/>
            <person name="Salamov A."/>
            <person name="Braich B."/>
            <person name="Kosarev P."/>
            <person name="Mahmoud A."/>
            <person name="Hajiyev E."/>
            <person name="Babayeva S."/>
            <person name="Izzatullayeva V."/>
            <person name="Mammadov A."/>
            <person name="Mammadov A."/>
            <person name="Sharifova S."/>
            <person name="Ojaghi J."/>
            <person name="Eynullazada K."/>
            <person name="Bayramov B."/>
            <person name="Abdulazimova A."/>
            <person name="Shahmuradov I."/>
        </authorList>
    </citation>
    <scope>NUCLEOTIDE SEQUENCE [LARGE SCALE GENOMIC DNA]</scope>
    <source>
        <strain evidence="2">cv. AG2017</strain>
        <tissue evidence="1">Leaf</tissue>
    </source>
</reference>
<keyword evidence="2" id="KW-1185">Reference proteome</keyword>
<gene>
    <name evidence="1" type="ORF">CRG98_004985</name>
</gene>
<organism evidence="1 2">
    <name type="scientific">Punica granatum</name>
    <name type="common">Pomegranate</name>
    <dbReference type="NCBI Taxonomy" id="22663"/>
    <lineage>
        <taxon>Eukaryota</taxon>
        <taxon>Viridiplantae</taxon>
        <taxon>Streptophyta</taxon>
        <taxon>Embryophyta</taxon>
        <taxon>Tracheophyta</taxon>
        <taxon>Spermatophyta</taxon>
        <taxon>Magnoliopsida</taxon>
        <taxon>eudicotyledons</taxon>
        <taxon>Gunneridae</taxon>
        <taxon>Pentapetalae</taxon>
        <taxon>rosids</taxon>
        <taxon>malvids</taxon>
        <taxon>Myrtales</taxon>
        <taxon>Lythraceae</taxon>
        <taxon>Punica</taxon>
    </lineage>
</organism>
<dbReference type="EMBL" id="PGOL01000196">
    <property type="protein sequence ID" value="PKI74658.1"/>
    <property type="molecule type" value="Genomic_DNA"/>
</dbReference>
<evidence type="ECO:0000313" key="1">
    <source>
        <dbReference type="EMBL" id="PKI74658.1"/>
    </source>
</evidence>
<evidence type="ECO:0000313" key="2">
    <source>
        <dbReference type="Proteomes" id="UP000233551"/>
    </source>
</evidence>
<comment type="caution">
    <text evidence="1">The sequence shown here is derived from an EMBL/GenBank/DDBJ whole genome shotgun (WGS) entry which is preliminary data.</text>
</comment>
<dbReference type="AlphaFoldDB" id="A0A2I0L1T9"/>
<protein>
    <submittedName>
        <fullName evidence="1">Uncharacterized protein</fullName>
    </submittedName>
</protein>
<dbReference type="Proteomes" id="UP000233551">
    <property type="component" value="Unassembled WGS sequence"/>
</dbReference>
<sequence length="63" mass="6856">MWSPATPIEGGGDSDIEGPLARIRRFSNFEGEATIPTTTLDWGHQWSLEVMATLIPRGEEGGL</sequence>
<accession>A0A2I0L1T9</accession>
<name>A0A2I0L1T9_PUNGR</name>